<dbReference type="Proteomes" id="UP000000466">
    <property type="component" value="Chromosome"/>
</dbReference>
<gene>
    <name evidence="2" type="ordered locus">M5M_14050</name>
</gene>
<dbReference type="EMBL" id="CP003746">
    <property type="protein sequence ID" value="AFU99948.1"/>
    <property type="molecule type" value="Genomic_DNA"/>
</dbReference>
<proteinExistence type="predicted"/>
<keyword evidence="1" id="KW-0732">Signal</keyword>
<protein>
    <submittedName>
        <fullName evidence="2">Uncharacterized protein</fullName>
    </submittedName>
</protein>
<accession>K4KPA4</accession>
<reference evidence="2 3" key="1">
    <citation type="journal article" date="2013" name="Genome Announc.">
        <title>Complete genome sequence of Simiduia agarivorans SA1(T), a marine bacterium able to degrade a variety of polysaccharides.</title>
        <authorList>
            <person name="Lin S.Y."/>
            <person name="Shieh W.Y."/>
            <person name="Chen J.S."/>
            <person name="Tang S.L."/>
        </authorList>
    </citation>
    <scope>NUCLEOTIDE SEQUENCE [LARGE SCALE GENOMIC DNA]</scope>
    <source>
        <strain evidence="3">DSM 21679 / JCM 13881 / BCRC 17597 / SA1</strain>
    </source>
</reference>
<dbReference type="OrthoDB" id="5771152at2"/>
<organism evidence="2 3">
    <name type="scientific">Simiduia agarivorans (strain DSM 21679 / JCM 13881 / BCRC 17597 / SA1)</name>
    <dbReference type="NCBI Taxonomy" id="1117647"/>
    <lineage>
        <taxon>Bacteria</taxon>
        <taxon>Pseudomonadati</taxon>
        <taxon>Pseudomonadota</taxon>
        <taxon>Gammaproteobacteria</taxon>
        <taxon>Cellvibrionales</taxon>
        <taxon>Cellvibrionaceae</taxon>
        <taxon>Simiduia</taxon>
    </lineage>
</organism>
<dbReference type="RefSeq" id="WP_015048101.1">
    <property type="nucleotide sequence ID" value="NC_018868.3"/>
</dbReference>
<evidence type="ECO:0000313" key="2">
    <source>
        <dbReference type="EMBL" id="AFU99948.1"/>
    </source>
</evidence>
<dbReference type="AlphaFoldDB" id="K4KPA4"/>
<dbReference type="STRING" id="1117647.M5M_14050"/>
<feature type="chain" id="PRO_5003880043" evidence="1">
    <location>
        <begin position="19"/>
        <end position="109"/>
    </location>
</feature>
<evidence type="ECO:0000256" key="1">
    <source>
        <dbReference type="SAM" id="SignalP"/>
    </source>
</evidence>
<feature type="signal peptide" evidence="1">
    <location>
        <begin position="1"/>
        <end position="18"/>
    </location>
</feature>
<dbReference type="HOGENOM" id="CLU_125965_1_0_6"/>
<dbReference type="eggNOG" id="ENOG5032YIE">
    <property type="taxonomic scope" value="Bacteria"/>
</dbReference>
<keyword evidence="3" id="KW-1185">Reference proteome</keyword>
<evidence type="ECO:0000313" key="3">
    <source>
        <dbReference type="Proteomes" id="UP000000466"/>
    </source>
</evidence>
<name>K4KPA4_SIMAS</name>
<sequence length="109" mass="11481">MKTISALIMMGLASSALANNYTCTNGGNERSVAVVYTTPGQVVPCEVVYTKEGSSETLWRAQNEAGYCEAQADSFADKLRGWGWDCTYEGAAASQAAEEEGPVEGADGN</sequence>
<dbReference type="KEGG" id="saga:M5M_14050"/>